<dbReference type="InterPro" id="IPR000835">
    <property type="entry name" value="HTH_MarR-typ"/>
</dbReference>
<evidence type="ECO:0000313" key="3">
    <source>
        <dbReference type="Proteomes" id="UP000371041"/>
    </source>
</evidence>
<feature type="domain" description="HTH marR-type" evidence="1">
    <location>
        <begin position="28"/>
        <end position="128"/>
    </location>
</feature>
<evidence type="ECO:0000313" key="2">
    <source>
        <dbReference type="EMBL" id="QGK71806.1"/>
    </source>
</evidence>
<dbReference type="AlphaFoldDB" id="A0A5Q3QEK4"/>
<dbReference type="SMART" id="SM00347">
    <property type="entry name" value="HTH_MARR"/>
    <property type="match status" value="1"/>
</dbReference>
<reference evidence="3" key="1">
    <citation type="submission" date="2019-11" db="EMBL/GenBank/DDBJ databases">
        <title>The complete genome sequence of Saccharopolyspora sp. E2A.</title>
        <authorList>
            <person name="Zhang G."/>
        </authorList>
    </citation>
    <scope>NUCLEOTIDE SEQUENCE [LARGE SCALE GENOMIC DNA]</scope>
    <source>
        <strain evidence="3">E2A</strain>
    </source>
</reference>
<dbReference type="PANTHER" id="PTHR39515">
    <property type="entry name" value="CONSERVED PROTEIN"/>
    <property type="match status" value="1"/>
</dbReference>
<organism evidence="2 3">
    <name type="scientific">Allosaccharopolyspora coralli</name>
    <dbReference type="NCBI Taxonomy" id="2665642"/>
    <lineage>
        <taxon>Bacteria</taxon>
        <taxon>Bacillati</taxon>
        <taxon>Actinomycetota</taxon>
        <taxon>Actinomycetes</taxon>
        <taxon>Pseudonocardiales</taxon>
        <taxon>Pseudonocardiaceae</taxon>
        <taxon>Allosaccharopolyspora</taxon>
    </lineage>
</organism>
<keyword evidence="3" id="KW-1185">Reference proteome</keyword>
<sequence>MTAPTPEECAGLLRPLRSLVGLRTAVAHWPDQGPLPVAAGGLLAELVHRGECRVSELAHRRLTDVSVVSRQLSQLEAAGLVTRRPDPYDRRVCLVAANADGAAELRRLDRSKAEWLSHALRDWDAETLRTVVAVLSDMSDDLHRAAYDRAQEGTR</sequence>
<dbReference type="SUPFAM" id="SSF46785">
    <property type="entry name" value="Winged helix' DNA-binding domain"/>
    <property type="match status" value="1"/>
</dbReference>
<dbReference type="InterPro" id="IPR052526">
    <property type="entry name" value="HTH-type_Bedaq_tolerance"/>
</dbReference>
<evidence type="ECO:0000259" key="1">
    <source>
        <dbReference type="SMART" id="SM00347"/>
    </source>
</evidence>
<proteinExistence type="predicted"/>
<dbReference type="RefSeq" id="WP_154078374.1">
    <property type="nucleotide sequence ID" value="NZ_CP045929.1"/>
</dbReference>
<dbReference type="InterPro" id="IPR011991">
    <property type="entry name" value="ArsR-like_HTH"/>
</dbReference>
<dbReference type="EMBL" id="CP045929">
    <property type="protein sequence ID" value="QGK71806.1"/>
    <property type="molecule type" value="Genomic_DNA"/>
</dbReference>
<gene>
    <name evidence="2" type="ORF">GIY23_21865</name>
</gene>
<dbReference type="KEGG" id="sace:GIY23_21865"/>
<dbReference type="Pfam" id="PF01047">
    <property type="entry name" value="MarR"/>
    <property type="match status" value="1"/>
</dbReference>
<dbReference type="CDD" id="cd00090">
    <property type="entry name" value="HTH_ARSR"/>
    <property type="match status" value="1"/>
</dbReference>
<accession>A0A5Q3QEK4</accession>
<dbReference type="PANTHER" id="PTHR39515:SF2">
    <property type="entry name" value="HTH-TYPE TRANSCRIPTIONAL REGULATOR RV0880"/>
    <property type="match status" value="1"/>
</dbReference>
<dbReference type="Proteomes" id="UP000371041">
    <property type="component" value="Chromosome"/>
</dbReference>
<dbReference type="GO" id="GO:0003700">
    <property type="term" value="F:DNA-binding transcription factor activity"/>
    <property type="evidence" value="ECO:0007669"/>
    <property type="project" value="InterPro"/>
</dbReference>
<name>A0A5Q3QEK4_9PSEU</name>
<dbReference type="InterPro" id="IPR036388">
    <property type="entry name" value="WH-like_DNA-bd_sf"/>
</dbReference>
<dbReference type="InterPro" id="IPR036390">
    <property type="entry name" value="WH_DNA-bd_sf"/>
</dbReference>
<dbReference type="Gene3D" id="1.10.10.10">
    <property type="entry name" value="Winged helix-like DNA-binding domain superfamily/Winged helix DNA-binding domain"/>
    <property type="match status" value="1"/>
</dbReference>
<protein>
    <submittedName>
        <fullName evidence="2">MarR family transcriptional regulator</fullName>
    </submittedName>
</protein>